<sequence length="176" mass="20401">MEPITSTNLTLRRLRASDLAAFSRYRQEPQVARYQSWDTFSLEQAKTLYEAIPKAWALSGHWYQLAIELTDGTQAGDLALHFIDEQQVELGFSLDPLCQGQGIAREAVFAVLDYLFRELGRHRVIAITDTENRPAWRLLEALGFRREGHFIDNIFFKGRWGCEYQYALLAKEWLSK</sequence>
<dbReference type="PANTHER" id="PTHR43792:SF1">
    <property type="entry name" value="N-ACETYLTRANSFERASE DOMAIN-CONTAINING PROTEIN"/>
    <property type="match status" value="1"/>
</dbReference>
<dbReference type="GO" id="GO:0016747">
    <property type="term" value="F:acyltransferase activity, transferring groups other than amino-acyl groups"/>
    <property type="evidence" value="ECO:0007669"/>
    <property type="project" value="InterPro"/>
</dbReference>
<dbReference type="RefSeq" id="WP_115389454.1">
    <property type="nucleotide sequence ID" value="NZ_JADZHC010000090.1"/>
</dbReference>
<dbReference type="PANTHER" id="PTHR43792">
    <property type="entry name" value="GNAT FAMILY, PUTATIVE (AFU_ORTHOLOGUE AFUA_3G00765)-RELATED-RELATED"/>
    <property type="match status" value="1"/>
</dbReference>
<keyword evidence="3" id="KW-1185">Reference proteome</keyword>
<dbReference type="InterPro" id="IPR051531">
    <property type="entry name" value="N-acetyltransferase"/>
</dbReference>
<dbReference type="InterPro" id="IPR016181">
    <property type="entry name" value="Acyl_CoA_acyltransferase"/>
</dbReference>
<dbReference type="SUPFAM" id="SSF55729">
    <property type="entry name" value="Acyl-CoA N-acyltransferases (Nat)"/>
    <property type="match status" value="1"/>
</dbReference>
<dbReference type="EC" id="2.3.1.-" evidence="2"/>
<reference evidence="2 3" key="1">
    <citation type="submission" date="2018-06" db="EMBL/GenBank/DDBJ databases">
        <authorList>
            <consortium name="Pathogen Informatics"/>
            <person name="Doyle S."/>
        </authorList>
    </citation>
    <scope>NUCLEOTIDE SEQUENCE [LARGE SCALE GENOMIC DNA]</scope>
    <source>
        <strain evidence="2 3">NCTC10738</strain>
    </source>
</reference>
<dbReference type="Pfam" id="PF13302">
    <property type="entry name" value="Acetyltransf_3"/>
    <property type="match status" value="1"/>
</dbReference>
<dbReference type="Gene3D" id="3.40.630.30">
    <property type="match status" value="1"/>
</dbReference>
<protein>
    <submittedName>
        <fullName evidence="2">Ribosomal N-acetyltransferase YdaF</fullName>
        <ecNumber evidence="2">2.3.1.-</ecNumber>
    </submittedName>
</protein>
<evidence type="ECO:0000313" key="2">
    <source>
        <dbReference type="EMBL" id="SUI58575.1"/>
    </source>
</evidence>
<accession>A0A379ZCS6</accession>
<dbReference type="EMBL" id="UGYO01000001">
    <property type="protein sequence ID" value="SUI58575.1"/>
    <property type="molecule type" value="Genomic_DNA"/>
</dbReference>
<name>A0A379ZCS6_9GAMM</name>
<dbReference type="InterPro" id="IPR000182">
    <property type="entry name" value="GNAT_dom"/>
</dbReference>
<proteinExistence type="predicted"/>
<keyword evidence="2" id="KW-0808">Transferase</keyword>
<evidence type="ECO:0000313" key="3">
    <source>
        <dbReference type="Proteomes" id="UP000254069"/>
    </source>
</evidence>
<organism evidence="2 3">
    <name type="scientific">Shewanella algae</name>
    <dbReference type="NCBI Taxonomy" id="38313"/>
    <lineage>
        <taxon>Bacteria</taxon>
        <taxon>Pseudomonadati</taxon>
        <taxon>Pseudomonadota</taxon>
        <taxon>Gammaproteobacteria</taxon>
        <taxon>Alteromonadales</taxon>
        <taxon>Shewanellaceae</taxon>
        <taxon>Shewanella</taxon>
    </lineage>
</organism>
<feature type="domain" description="N-acetyltransferase" evidence="1">
    <location>
        <begin position="9"/>
        <end position="171"/>
    </location>
</feature>
<gene>
    <name evidence="2" type="primary">ydaF_1</name>
    <name evidence="2" type="ORF">NCTC10738_01437</name>
</gene>
<dbReference type="Proteomes" id="UP000254069">
    <property type="component" value="Unassembled WGS sequence"/>
</dbReference>
<evidence type="ECO:0000259" key="1">
    <source>
        <dbReference type="PROSITE" id="PS51186"/>
    </source>
</evidence>
<keyword evidence="2" id="KW-0012">Acyltransferase</keyword>
<dbReference type="PROSITE" id="PS51186">
    <property type="entry name" value="GNAT"/>
    <property type="match status" value="1"/>
</dbReference>
<dbReference type="AlphaFoldDB" id="A0A379ZCS6"/>